<dbReference type="Proteomes" id="UP000239939">
    <property type="component" value="Unassembled WGS sequence"/>
</dbReference>
<gene>
    <name evidence="1" type="ORF">XpopCFBP1817_01210</name>
</gene>
<dbReference type="EMBL" id="MDEJ01000004">
    <property type="protein sequence ID" value="PPV00217.1"/>
    <property type="molecule type" value="Genomic_DNA"/>
</dbReference>
<comment type="caution">
    <text evidence="1">The sequence shown here is derived from an EMBL/GenBank/DDBJ whole genome shotgun (WGS) entry which is preliminary data.</text>
</comment>
<dbReference type="OrthoDB" id="9795150at2"/>
<keyword evidence="2" id="KW-1185">Reference proteome</keyword>
<evidence type="ECO:0000313" key="2">
    <source>
        <dbReference type="Proteomes" id="UP000239939"/>
    </source>
</evidence>
<protein>
    <submittedName>
        <fullName evidence="1">Uncharacterized protein</fullName>
    </submittedName>
</protein>
<reference evidence="2" key="1">
    <citation type="submission" date="2016-08" db="EMBL/GenBank/DDBJ databases">
        <authorList>
            <person name="Merda D."/>
            <person name="Briand M."/>
            <person name="Taghouti G."/>
            <person name="Carrere S."/>
            <person name="Gouzy J."/>
            <person name="Portier P."/>
            <person name="Jacques M.-A."/>
            <person name="Fischer-Le Saux M."/>
        </authorList>
    </citation>
    <scope>NUCLEOTIDE SEQUENCE [LARGE SCALE GENOMIC DNA]</scope>
    <source>
        <strain evidence="2">CFBP1817</strain>
    </source>
</reference>
<accession>A0A2S7F429</accession>
<dbReference type="AlphaFoldDB" id="A0A2S7F429"/>
<organism evidence="1 2">
    <name type="scientific">Xanthomonas populi</name>
    <dbReference type="NCBI Taxonomy" id="53414"/>
    <lineage>
        <taxon>Bacteria</taxon>
        <taxon>Pseudomonadati</taxon>
        <taxon>Pseudomonadota</taxon>
        <taxon>Gammaproteobacteria</taxon>
        <taxon>Lysobacterales</taxon>
        <taxon>Lysobacteraceae</taxon>
        <taxon>Xanthomonas</taxon>
    </lineage>
</organism>
<name>A0A2S7F429_9XANT</name>
<proteinExistence type="predicted"/>
<evidence type="ECO:0000313" key="1">
    <source>
        <dbReference type="EMBL" id="PPV00217.1"/>
    </source>
</evidence>
<dbReference type="RefSeq" id="WP_128415637.1">
    <property type="nucleotide sequence ID" value="NZ_MDEJ01000004.1"/>
</dbReference>
<sequence>MSGIGIDVCKKSLDVAVFQGEAGQFTTTSGGHQQLVDWLSTLSARQVVLEATVGYELAALDDLHHAALAVARANAHGRARRKPIVGRGSRP</sequence>